<dbReference type="STRING" id="225164.V3ZRG9"/>
<dbReference type="AlphaFoldDB" id="V3ZRG9"/>
<feature type="domain" description="VWFA" evidence="1">
    <location>
        <begin position="2"/>
        <end position="170"/>
    </location>
</feature>
<proteinExistence type="predicted"/>
<gene>
    <name evidence="2" type="ORF">LOTGIDRAFT_166655</name>
</gene>
<protein>
    <recommendedName>
        <fullName evidence="1">VWFA domain-containing protein</fullName>
    </recommendedName>
</protein>
<accession>V3ZRG9</accession>
<dbReference type="GeneID" id="20240409"/>
<reference evidence="2 3" key="1">
    <citation type="journal article" date="2013" name="Nature">
        <title>Insights into bilaterian evolution from three spiralian genomes.</title>
        <authorList>
            <person name="Simakov O."/>
            <person name="Marletaz F."/>
            <person name="Cho S.J."/>
            <person name="Edsinger-Gonzales E."/>
            <person name="Havlak P."/>
            <person name="Hellsten U."/>
            <person name="Kuo D.H."/>
            <person name="Larsson T."/>
            <person name="Lv J."/>
            <person name="Arendt D."/>
            <person name="Savage R."/>
            <person name="Osoegawa K."/>
            <person name="de Jong P."/>
            <person name="Grimwood J."/>
            <person name="Chapman J.A."/>
            <person name="Shapiro H."/>
            <person name="Aerts A."/>
            <person name="Otillar R.P."/>
            <person name="Terry A.Y."/>
            <person name="Boore J.L."/>
            <person name="Grigoriev I.V."/>
            <person name="Lindberg D.R."/>
            <person name="Seaver E.C."/>
            <person name="Weisblat D.A."/>
            <person name="Putnam N.H."/>
            <person name="Rokhsar D.S."/>
        </authorList>
    </citation>
    <scope>NUCLEOTIDE SEQUENCE [LARGE SCALE GENOMIC DNA]</scope>
</reference>
<dbReference type="InterPro" id="IPR050525">
    <property type="entry name" value="ECM_Assembly_Org"/>
</dbReference>
<dbReference type="Pfam" id="PF00092">
    <property type="entry name" value="VWA"/>
    <property type="match status" value="1"/>
</dbReference>
<name>V3ZRG9_LOTGI</name>
<dbReference type="PANTHER" id="PTHR24020:SF20">
    <property type="entry name" value="PH DOMAIN-CONTAINING PROTEIN"/>
    <property type="match status" value="1"/>
</dbReference>
<dbReference type="CTD" id="20240409"/>
<dbReference type="CDD" id="cd01450">
    <property type="entry name" value="vWFA_subfamily_ECM"/>
    <property type="match status" value="1"/>
</dbReference>
<dbReference type="HOGENOM" id="CLU_1697526_0_0_1"/>
<keyword evidence="3" id="KW-1185">Reference proteome</keyword>
<dbReference type="Gene3D" id="3.40.50.410">
    <property type="entry name" value="von Willebrand factor, type A domain"/>
    <property type="match status" value="1"/>
</dbReference>
<sequence length="189" mass="19798">MDIYLVVDGSGSVKAARFELMKQTLADILPDLNVSPSVVNLGLVVYSEKVYDVLPLTGDATKRTAEILALPFPGSYTSTDLGIAEATAMSTRSGRSGVPQKTIVITDGISGEPQQTVARATDAKNAGIDMYSVGVGGNANPQELDNIASSVDQVHLADTFDVLGDVLRDIVKGICNGVPAVDVSERLAF</sequence>
<dbReference type="SUPFAM" id="SSF53300">
    <property type="entry name" value="vWA-like"/>
    <property type="match status" value="1"/>
</dbReference>
<dbReference type="KEGG" id="lgi:LOTGIDRAFT_166655"/>
<evidence type="ECO:0000259" key="1">
    <source>
        <dbReference type="PROSITE" id="PS50234"/>
    </source>
</evidence>
<dbReference type="OrthoDB" id="6132182at2759"/>
<dbReference type="Proteomes" id="UP000030746">
    <property type="component" value="Unassembled WGS sequence"/>
</dbReference>
<dbReference type="SMART" id="SM00327">
    <property type="entry name" value="VWA"/>
    <property type="match status" value="1"/>
</dbReference>
<evidence type="ECO:0000313" key="2">
    <source>
        <dbReference type="EMBL" id="ESO86927.1"/>
    </source>
</evidence>
<evidence type="ECO:0000313" key="3">
    <source>
        <dbReference type="Proteomes" id="UP000030746"/>
    </source>
</evidence>
<dbReference type="InterPro" id="IPR002035">
    <property type="entry name" value="VWF_A"/>
</dbReference>
<dbReference type="PANTHER" id="PTHR24020">
    <property type="entry name" value="COLLAGEN ALPHA"/>
    <property type="match status" value="1"/>
</dbReference>
<dbReference type="PRINTS" id="PR00453">
    <property type="entry name" value="VWFADOMAIN"/>
</dbReference>
<dbReference type="PROSITE" id="PS50234">
    <property type="entry name" value="VWFA"/>
    <property type="match status" value="1"/>
</dbReference>
<organism evidence="2 3">
    <name type="scientific">Lottia gigantea</name>
    <name type="common">Giant owl limpet</name>
    <dbReference type="NCBI Taxonomy" id="225164"/>
    <lineage>
        <taxon>Eukaryota</taxon>
        <taxon>Metazoa</taxon>
        <taxon>Spiralia</taxon>
        <taxon>Lophotrochozoa</taxon>
        <taxon>Mollusca</taxon>
        <taxon>Gastropoda</taxon>
        <taxon>Patellogastropoda</taxon>
        <taxon>Lottioidea</taxon>
        <taxon>Lottiidae</taxon>
        <taxon>Lottia</taxon>
    </lineage>
</organism>
<dbReference type="EMBL" id="KB202954">
    <property type="protein sequence ID" value="ESO86927.1"/>
    <property type="molecule type" value="Genomic_DNA"/>
</dbReference>
<dbReference type="InterPro" id="IPR036465">
    <property type="entry name" value="vWFA_dom_sf"/>
</dbReference>
<dbReference type="OMA" id="AIVIITD"/>
<dbReference type="RefSeq" id="XP_009062325.1">
    <property type="nucleotide sequence ID" value="XM_009064077.1"/>
</dbReference>